<dbReference type="GO" id="GO:0050661">
    <property type="term" value="F:NADP binding"/>
    <property type="evidence" value="ECO:0007669"/>
    <property type="project" value="InterPro"/>
</dbReference>
<accession>A0A6N8DI54</accession>
<proteinExistence type="predicted"/>
<dbReference type="SUPFAM" id="SSF51735">
    <property type="entry name" value="NAD(P)-binding Rossmann-fold domains"/>
    <property type="match status" value="1"/>
</dbReference>
<evidence type="ECO:0000259" key="1">
    <source>
        <dbReference type="Pfam" id="PF03446"/>
    </source>
</evidence>
<dbReference type="Gene3D" id="3.40.50.720">
    <property type="entry name" value="NAD(P)-binding Rossmann-like Domain"/>
    <property type="match status" value="1"/>
</dbReference>
<feature type="domain" description="6-phosphogluconate dehydrogenase NADP-binding" evidence="1">
    <location>
        <begin position="2"/>
        <end position="58"/>
    </location>
</feature>
<dbReference type="AlphaFoldDB" id="A0A6N8DI54"/>
<evidence type="ECO:0000313" key="3">
    <source>
        <dbReference type="Proteomes" id="UP000439113"/>
    </source>
</evidence>
<sequence>MTIGFIGLGDRGGAIVGHPGAAGHEVTVWNRSADKAAPPAEAAASDTVGGSTIAKIVSENSGVDR</sequence>
<dbReference type="Proteomes" id="UP000439113">
    <property type="component" value="Unassembled WGS sequence"/>
</dbReference>
<gene>
    <name evidence="2" type="ORF">GJ654_00205</name>
</gene>
<dbReference type="OrthoDB" id="9812907at2"/>
<name>A0A6N8DI54_RHOAC</name>
<comment type="caution">
    <text evidence="2">The sequence shown here is derived from an EMBL/GenBank/DDBJ whole genome shotgun (WGS) entry which is preliminary data.</text>
</comment>
<dbReference type="Pfam" id="PF03446">
    <property type="entry name" value="NAD_binding_2"/>
    <property type="match status" value="1"/>
</dbReference>
<dbReference type="InterPro" id="IPR006115">
    <property type="entry name" value="6PGDH_NADP-bd"/>
</dbReference>
<dbReference type="InterPro" id="IPR036291">
    <property type="entry name" value="NAD(P)-bd_dom_sf"/>
</dbReference>
<organism evidence="2 3">
    <name type="scientific">Rhodoblastus acidophilus</name>
    <name type="common">Rhodopseudomonas acidophila</name>
    <dbReference type="NCBI Taxonomy" id="1074"/>
    <lineage>
        <taxon>Bacteria</taxon>
        <taxon>Pseudomonadati</taxon>
        <taxon>Pseudomonadota</taxon>
        <taxon>Alphaproteobacteria</taxon>
        <taxon>Hyphomicrobiales</taxon>
        <taxon>Rhodoblastaceae</taxon>
        <taxon>Rhodoblastus</taxon>
    </lineage>
</organism>
<protein>
    <recommendedName>
        <fullName evidence="1">6-phosphogluconate dehydrogenase NADP-binding domain-containing protein</fullName>
    </recommendedName>
</protein>
<reference evidence="2 3" key="1">
    <citation type="submission" date="2019-11" db="EMBL/GenBank/DDBJ databases">
        <title>Whole-genome sequence of a Rhodoblastus acidophilus DSM 142.</title>
        <authorList>
            <person name="Kyndt J.A."/>
            <person name="Meyer T.E."/>
        </authorList>
    </citation>
    <scope>NUCLEOTIDE SEQUENCE [LARGE SCALE GENOMIC DNA]</scope>
    <source>
        <strain evidence="2 3">DSM 142</strain>
    </source>
</reference>
<dbReference type="RefSeq" id="WP_155444083.1">
    <property type="nucleotide sequence ID" value="NZ_JAOQNR010000001.1"/>
</dbReference>
<dbReference type="EMBL" id="WNKS01000001">
    <property type="protein sequence ID" value="MTV29406.1"/>
    <property type="molecule type" value="Genomic_DNA"/>
</dbReference>
<evidence type="ECO:0000313" key="2">
    <source>
        <dbReference type="EMBL" id="MTV29406.1"/>
    </source>
</evidence>